<dbReference type="Proteomes" id="UP000245845">
    <property type="component" value="Unassembled WGS sequence"/>
</dbReference>
<keyword evidence="4" id="KW-1185">Reference proteome</keyword>
<evidence type="ECO:0000313" key="4">
    <source>
        <dbReference type="Proteomes" id="UP000245845"/>
    </source>
</evidence>
<dbReference type="Pfam" id="PF16982">
    <property type="entry name" value="Flp1_like"/>
    <property type="match status" value="1"/>
</dbReference>
<gene>
    <name evidence="3" type="ORF">A8806_116129</name>
</gene>
<organism evidence="3 4">
    <name type="scientific">Faecalicatena orotica</name>
    <dbReference type="NCBI Taxonomy" id="1544"/>
    <lineage>
        <taxon>Bacteria</taxon>
        <taxon>Bacillati</taxon>
        <taxon>Bacillota</taxon>
        <taxon>Clostridia</taxon>
        <taxon>Lachnospirales</taxon>
        <taxon>Lachnospiraceae</taxon>
        <taxon>Faecalicatena</taxon>
    </lineage>
</organism>
<evidence type="ECO:0000313" key="3">
    <source>
        <dbReference type="EMBL" id="PWJ22952.1"/>
    </source>
</evidence>
<sequence length="70" mass="7971">MKEFMNKVTGKIRRKWLHIRMVIEDNSGLSVVEMILILVVIIALVLIFKNQLISLVNSIFDKITSESAGI</sequence>
<proteinExistence type="predicted"/>
<evidence type="ECO:0000259" key="2">
    <source>
        <dbReference type="Pfam" id="PF16982"/>
    </source>
</evidence>
<protein>
    <submittedName>
        <fullName evidence="3">Putative flagellin with Flp1-like domain</fullName>
    </submittedName>
</protein>
<keyword evidence="1" id="KW-0812">Transmembrane</keyword>
<feature type="domain" description="Putative Flagellin Flp1-like" evidence="2">
    <location>
        <begin position="23"/>
        <end position="67"/>
    </location>
</feature>
<reference evidence="3 4" key="1">
    <citation type="submission" date="2018-05" db="EMBL/GenBank/DDBJ databases">
        <title>The Hungate 1000. A catalogue of reference genomes from the rumen microbiome.</title>
        <authorList>
            <person name="Kelly W."/>
        </authorList>
    </citation>
    <scope>NUCLEOTIDE SEQUENCE [LARGE SCALE GENOMIC DNA]</scope>
    <source>
        <strain evidence="3 4">NLAE-zl-C242</strain>
    </source>
</reference>
<dbReference type="EMBL" id="QGDL01000016">
    <property type="protein sequence ID" value="PWJ22952.1"/>
    <property type="molecule type" value="Genomic_DNA"/>
</dbReference>
<keyword evidence="3" id="KW-0282">Flagellum</keyword>
<feature type="transmembrane region" description="Helical" evidence="1">
    <location>
        <begin position="27"/>
        <end position="48"/>
    </location>
</feature>
<evidence type="ECO:0000256" key="1">
    <source>
        <dbReference type="SAM" id="Phobius"/>
    </source>
</evidence>
<accession>A0A2Y9BNC8</accession>
<comment type="caution">
    <text evidence="3">The sequence shown here is derived from an EMBL/GenBank/DDBJ whole genome shotgun (WGS) entry which is preliminary data.</text>
</comment>
<name>A0A2Y9BNC8_9FIRM</name>
<keyword evidence="3" id="KW-0969">Cilium</keyword>
<keyword evidence="1" id="KW-1133">Transmembrane helix</keyword>
<dbReference type="AlphaFoldDB" id="A0A2Y9BNC8"/>
<dbReference type="InterPro" id="IPR031564">
    <property type="entry name" value="Flp1-like"/>
</dbReference>
<keyword evidence="1" id="KW-0472">Membrane</keyword>
<keyword evidence="3" id="KW-0966">Cell projection</keyword>